<sequence>MNATDHHPLVSAYLEAVARETADLPAERRAELLADLREHIAVSGAEGDDQVREVLARLGEPRTVAASALAEEPAARPAAPAAPVAA</sequence>
<comment type="caution">
    <text evidence="1">The sequence shown here is derived from an EMBL/GenBank/DDBJ whole genome shotgun (WGS) entry which is preliminary data.</text>
</comment>
<evidence type="ECO:0000313" key="2">
    <source>
        <dbReference type="Proteomes" id="UP000812013"/>
    </source>
</evidence>
<organism evidence="1 2">
    <name type="scientific">Streptomyces bambusae</name>
    <dbReference type="NCBI Taxonomy" id="1550616"/>
    <lineage>
        <taxon>Bacteria</taxon>
        <taxon>Bacillati</taxon>
        <taxon>Actinomycetota</taxon>
        <taxon>Actinomycetes</taxon>
        <taxon>Kitasatosporales</taxon>
        <taxon>Streptomycetaceae</taxon>
        <taxon>Streptomyces</taxon>
    </lineage>
</organism>
<proteinExistence type="predicted"/>
<protein>
    <recommendedName>
        <fullName evidence="3">Anti-sigma factor NepR domain-containing protein</fullName>
    </recommendedName>
</protein>
<name>A0ABS6ZC01_9ACTN</name>
<dbReference type="Proteomes" id="UP000812013">
    <property type="component" value="Unassembled WGS sequence"/>
</dbReference>
<reference evidence="1 2" key="1">
    <citation type="submission" date="2019-12" db="EMBL/GenBank/DDBJ databases">
        <title>Genome sequence of Streptomyces bambusae.</title>
        <authorList>
            <person name="Bansal K."/>
            <person name="Choksket S."/>
            <person name="Korpole S."/>
            <person name="Patil P.B."/>
        </authorList>
    </citation>
    <scope>NUCLEOTIDE SEQUENCE [LARGE SCALE GENOMIC DNA]</scope>
    <source>
        <strain evidence="1 2">SK60</strain>
    </source>
</reference>
<gene>
    <name evidence="1" type="ORF">GPJ59_26340</name>
</gene>
<evidence type="ECO:0000313" key="1">
    <source>
        <dbReference type="EMBL" id="MBW5485299.1"/>
    </source>
</evidence>
<accession>A0ABS6ZC01</accession>
<evidence type="ECO:0008006" key="3">
    <source>
        <dbReference type="Google" id="ProtNLM"/>
    </source>
</evidence>
<dbReference type="Pfam" id="PF22564">
    <property type="entry name" value="HAAS"/>
    <property type="match status" value="1"/>
</dbReference>
<feature type="non-terminal residue" evidence="1">
    <location>
        <position position="86"/>
    </location>
</feature>
<keyword evidence="2" id="KW-1185">Reference proteome</keyword>
<dbReference type="EMBL" id="WTFF01000238">
    <property type="protein sequence ID" value="MBW5485299.1"/>
    <property type="molecule type" value="Genomic_DNA"/>
</dbReference>